<evidence type="ECO:0000313" key="12">
    <source>
        <dbReference type="Proteomes" id="UP001209257"/>
    </source>
</evidence>
<dbReference type="InterPro" id="IPR036526">
    <property type="entry name" value="C-N_Hydrolase_sf"/>
</dbReference>
<dbReference type="Pfam" id="PF20154">
    <property type="entry name" value="LNT_N"/>
    <property type="match status" value="1"/>
</dbReference>
<name>A0ABT2VMW6_9ALTE</name>
<feature type="transmembrane region" description="Helical" evidence="9">
    <location>
        <begin position="6"/>
        <end position="29"/>
    </location>
</feature>
<evidence type="ECO:0000256" key="9">
    <source>
        <dbReference type="HAMAP-Rule" id="MF_01148"/>
    </source>
</evidence>
<comment type="similarity">
    <text evidence="2 9">Belongs to the CN hydrolase family. Apolipoprotein N-acyltransferase subfamily.</text>
</comment>
<dbReference type="CDD" id="cd07571">
    <property type="entry name" value="ALP_N-acyl_transferase"/>
    <property type="match status" value="1"/>
</dbReference>
<keyword evidence="8 9" id="KW-0012">Acyltransferase</keyword>
<feature type="transmembrane region" description="Helical" evidence="9">
    <location>
        <begin position="142"/>
        <end position="164"/>
    </location>
</feature>
<evidence type="ECO:0000256" key="1">
    <source>
        <dbReference type="ARBA" id="ARBA00004651"/>
    </source>
</evidence>
<keyword evidence="12" id="KW-1185">Reference proteome</keyword>
<keyword evidence="3 9" id="KW-1003">Cell membrane</keyword>
<comment type="catalytic activity">
    <reaction evidence="9">
        <text>N-terminal S-1,2-diacyl-sn-glyceryl-L-cysteinyl-[lipoprotein] + a glycerophospholipid = N-acyl-S-1,2-diacyl-sn-glyceryl-L-cysteinyl-[lipoprotein] + a 2-acyl-sn-glycero-3-phospholipid + H(+)</text>
        <dbReference type="Rhea" id="RHEA:48228"/>
        <dbReference type="Rhea" id="RHEA-COMP:14681"/>
        <dbReference type="Rhea" id="RHEA-COMP:14684"/>
        <dbReference type="ChEBI" id="CHEBI:15378"/>
        <dbReference type="ChEBI" id="CHEBI:136912"/>
        <dbReference type="ChEBI" id="CHEBI:140656"/>
        <dbReference type="ChEBI" id="CHEBI:140657"/>
        <dbReference type="ChEBI" id="CHEBI:140660"/>
        <dbReference type="EC" id="2.3.1.269"/>
    </reaction>
</comment>
<feature type="transmembrane region" description="Helical" evidence="9">
    <location>
        <begin position="67"/>
        <end position="93"/>
    </location>
</feature>
<reference evidence="12" key="1">
    <citation type="submission" date="2023-07" db="EMBL/GenBank/DDBJ databases">
        <title>Study on multiphase classification of strain Alteromonas salexigens isolated from the Yellow Sea.</title>
        <authorList>
            <person name="Sun L."/>
        </authorList>
    </citation>
    <scope>NUCLEOTIDE SEQUENCE [LARGE SCALE GENOMIC DNA]</scope>
    <source>
        <strain evidence="12">ASW11-19</strain>
    </source>
</reference>
<comment type="pathway">
    <text evidence="9">Protein modification; lipoprotein biosynthesis (N-acyl transfer).</text>
</comment>
<evidence type="ECO:0000256" key="5">
    <source>
        <dbReference type="ARBA" id="ARBA00022692"/>
    </source>
</evidence>
<dbReference type="SUPFAM" id="SSF56317">
    <property type="entry name" value="Carbon-nitrogen hydrolase"/>
    <property type="match status" value="1"/>
</dbReference>
<dbReference type="EC" id="2.3.1.269" evidence="9"/>
<evidence type="ECO:0000256" key="7">
    <source>
        <dbReference type="ARBA" id="ARBA00023136"/>
    </source>
</evidence>
<accession>A0ABT2VMW6</accession>
<gene>
    <name evidence="9 11" type="primary">lnt</name>
    <name evidence="11" type="ORF">OCL06_04275</name>
</gene>
<dbReference type="InterPro" id="IPR003010">
    <property type="entry name" value="C-N_Hydrolase"/>
</dbReference>
<comment type="caution">
    <text evidence="11">The sequence shown here is derived from an EMBL/GenBank/DDBJ whole genome shotgun (WGS) entry which is preliminary data.</text>
</comment>
<feature type="transmembrane region" description="Helical" evidence="9">
    <location>
        <begin position="105"/>
        <end position="130"/>
    </location>
</feature>
<protein>
    <recommendedName>
        <fullName evidence="9">Apolipoprotein N-acyltransferase</fullName>
        <shortName evidence="9">ALP N-acyltransferase</shortName>
        <ecNumber evidence="9">2.3.1.269</ecNumber>
    </recommendedName>
</protein>
<feature type="transmembrane region" description="Helical" evidence="9">
    <location>
        <begin position="41"/>
        <end position="61"/>
    </location>
</feature>
<dbReference type="Gene3D" id="3.60.110.10">
    <property type="entry name" value="Carbon-nitrogen hydrolase"/>
    <property type="match status" value="1"/>
</dbReference>
<keyword evidence="6 9" id="KW-1133">Transmembrane helix</keyword>
<sequence length="491" mass="54178">MASGASLTLAFSPFYAWPVALVALALGVRQLAKLPGNGFKAGWLFGLGWFGAGISWVHVSIADFGGLPLIASVALMALLCGYLALYPALAFYLTKRFFAARLWPLALPACWMLSEWLRSWVLTGFPWLSIGYSQLDSPLQGWFPILGETGVSALLVALAALLAVSSDRASWLRASLAIAIAYVSGWVAGQHNWVTPHKTYQVAMVQGNIKQSLRWIPEQDAPTMKKYRTLTEGLWDSDLIIWPEAAIPKMEYLALDYLAEVDARAAQENTALITGIVNYNWESEEVWNSLLVLGKADSSDESGHYQYSHNNRYAKHHLLPVGEFVPFEDLLRPLAPLFDLPMSSFSRGDFQQRNLLANGIRLAPAICFEIAFPRQVMANVHHNTDMIITVSNDAWFGRSHGPAQHLQIARARAAEMGRPLVRATNNGITAFVDHRGQTISQLAQFEAGSITAPITTTRGMTPYHYFGDFLPGGLTLLLLGLAVARQRRSQH</sequence>
<dbReference type="EMBL" id="JAOTJC010000006">
    <property type="protein sequence ID" value="MCU7553813.1"/>
    <property type="molecule type" value="Genomic_DNA"/>
</dbReference>
<comment type="function">
    <text evidence="9">Catalyzes the phospholipid dependent N-acylation of the N-terminal cysteine of apolipoprotein, the last step in lipoprotein maturation.</text>
</comment>
<evidence type="ECO:0000256" key="4">
    <source>
        <dbReference type="ARBA" id="ARBA00022679"/>
    </source>
</evidence>
<keyword evidence="4 9" id="KW-0808">Transferase</keyword>
<evidence type="ECO:0000256" key="3">
    <source>
        <dbReference type="ARBA" id="ARBA00022475"/>
    </source>
</evidence>
<feature type="transmembrane region" description="Helical" evidence="9">
    <location>
        <begin position="463"/>
        <end position="484"/>
    </location>
</feature>
<dbReference type="InterPro" id="IPR045378">
    <property type="entry name" value="LNT_N"/>
</dbReference>
<organism evidence="11 12">
    <name type="scientific">Alteromonas salexigens</name>
    <dbReference type="NCBI Taxonomy" id="2982530"/>
    <lineage>
        <taxon>Bacteria</taxon>
        <taxon>Pseudomonadati</taxon>
        <taxon>Pseudomonadota</taxon>
        <taxon>Gammaproteobacteria</taxon>
        <taxon>Alteromonadales</taxon>
        <taxon>Alteromonadaceae</taxon>
        <taxon>Alteromonas/Salinimonas group</taxon>
        <taxon>Alteromonas</taxon>
    </lineage>
</organism>
<dbReference type="Proteomes" id="UP001209257">
    <property type="component" value="Unassembled WGS sequence"/>
</dbReference>
<dbReference type="Pfam" id="PF00795">
    <property type="entry name" value="CN_hydrolase"/>
    <property type="match status" value="1"/>
</dbReference>
<feature type="domain" description="CN hydrolase" evidence="10">
    <location>
        <begin position="205"/>
        <end position="456"/>
    </location>
</feature>
<dbReference type="InterPro" id="IPR004563">
    <property type="entry name" value="Apolipo_AcylTrfase"/>
</dbReference>
<evidence type="ECO:0000259" key="10">
    <source>
        <dbReference type="PROSITE" id="PS50263"/>
    </source>
</evidence>
<keyword evidence="7 9" id="KW-0472">Membrane</keyword>
<dbReference type="NCBIfam" id="TIGR00546">
    <property type="entry name" value="lnt"/>
    <property type="match status" value="1"/>
</dbReference>
<dbReference type="PROSITE" id="PS50263">
    <property type="entry name" value="CN_HYDROLASE"/>
    <property type="match status" value="1"/>
</dbReference>
<dbReference type="PANTHER" id="PTHR38686:SF1">
    <property type="entry name" value="APOLIPOPROTEIN N-ACYLTRANSFERASE"/>
    <property type="match status" value="1"/>
</dbReference>
<evidence type="ECO:0000256" key="8">
    <source>
        <dbReference type="ARBA" id="ARBA00023315"/>
    </source>
</evidence>
<feature type="transmembrane region" description="Helical" evidence="9">
    <location>
        <begin position="171"/>
        <end position="189"/>
    </location>
</feature>
<dbReference type="HAMAP" id="MF_01148">
    <property type="entry name" value="Lnt"/>
    <property type="match status" value="1"/>
</dbReference>
<evidence type="ECO:0000256" key="2">
    <source>
        <dbReference type="ARBA" id="ARBA00010065"/>
    </source>
</evidence>
<comment type="subcellular location">
    <subcellularLocation>
        <location evidence="1 9">Cell membrane</location>
        <topology evidence="1 9">Multi-pass membrane protein</topology>
    </subcellularLocation>
</comment>
<dbReference type="PANTHER" id="PTHR38686">
    <property type="entry name" value="APOLIPOPROTEIN N-ACYLTRANSFERASE"/>
    <property type="match status" value="1"/>
</dbReference>
<evidence type="ECO:0000313" key="11">
    <source>
        <dbReference type="EMBL" id="MCU7553813.1"/>
    </source>
</evidence>
<evidence type="ECO:0000256" key="6">
    <source>
        <dbReference type="ARBA" id="ARBA00022989"/>
    </source>
</evidence>
<proteinExistence type="inferred from homology"/>
<keyword evidence="5 9" id="KW-0812">Transmembrane</keyword>